<proteinExistence type="predicted"/>
<keyword evidence="1" id="KW-0472">Membrane</keyword>
<evidence type="ECO:0000259" key="2">
    <source>
        <dbReference type="PROSITE" id="PS51782"/>
    </source>
</evidence>
<dbReference type="AlphaFoldDB" id="A0A450Z3X7"/>
<feature type="transmembrane region" description="Helical" evidence="1">
    <location>
        <begin position="39"/>
        <end position="65"/>
    </location>
</feature>
<gene>
    <name evidence="3" type="ORF">BECKTC1821E_GA0114239_11142</name>
</gene>
<dbReference type="SUPFAM" id="SSF54106">
    <property type="entry name" value="LysM domain"/>
    <property type="match status" value="1"/>
</dbReference>
<protein>
    <submittedName>
        <fullName evidence="3">LysM domain-containing protein</fullName>
    </submittedName>
</protein>
<keyword evidence="1" id="KW-0812">Transmembrane</keyword>
<dbReference type="Gene3D" id="3.10.350.10">
    <property type="entry name" value="LysM domain"/>
    <property type="match status" value="1"/>
</dbReference>
<evidence type="ECO:0000256" key="1">
    <source>
        <dbReference type="SAM" id="Phobius"/>
    </source>
</evidence>
<dbReference type="EMBL" id="CAADFT010000114">
    <property type="protein sequence ID" value="VFK48449.1"/>
    <property type="molecule type" value="Genomic_DNA"/>
</dbReference>
<dbReference type="Pfam" id="PF01476">
    <property type="entry name" value="LysM"/>
    <property type="match status" value="1"/>
</dbReference>
<reference evidence="3" key="1">
    <citation type="submission" date="2019-02" db="EMBL/GenBank/DDBJ databases">
        <authorList>
            <person name="Gruber-Vodicka R. H."/>
            <person name="Seah K. B. B."/>
        </authorList>
    </citation>
    <scope>NUCLEOTIDE SEQUENCE</scope>
    <source>
        <strain evidence="3">BECK_BZ125</strain>
    </source>
</reference>
<keyword evidence="1" id="KW-1133">Transmembrane helix</keyword>
<sequence length="200" mass="22643">MENTEPKSHDDWRLEKDHYELDLQPGSGNNRSSADKMGFVYPVTVVASVIMIIAAITFLVLNTIIGPVQRESREIKEMISALQDFRRSDIGVLRVRLDGQERILKELLEKVSESKKTESILMESVSPKSVVDRAPSGHPDMKATKATDAAQYTLYVVRKNDTLGAIAKRHRVSVKRIMEENEIKSRHKISIGQEIYIPAR</sequence>
<evidence type="ECO:0000313" key="3">
    <source>
        <dbReference type="EMBL" id="VFK48449.1"/>
    </source>
</evidence>
<accession>A0A450Z3X7</accession>
<dbReference type="InterPro" id="IPR036779">
    <property type="entry name" value="LysM_dom_sf"/>
</dbReference>
<dbReference type="CDD" id="cd00118">
    <property type="entry name" value="LysM"/>
    <property type="match status" value="1"/>
</dbReference>
<dbReference type="PROSITE" id="PS51782">
    <property type="entry name" value="LYSM"/>
    <property type="match status" value="1"/>
</dbReference>
<feature type="domain" description="LysM" evidence="2">
    <location>
        <begin position="153"/>
        <end position="197"/>
    </location>
</feature>
<dbReference type="InterPro" id="IPR018392">
    <property type="entry name" value="LysM"/>
</dbReference>
<dbReference type="SMART" id="SM00257">
    <property type="entry name" value="LysM"/>
    <property type="match status" value="1"/>
</dbReference>
<organism evidence="3">
    <name type="scientific">Candidatus Kentrum sp. TC</name>
    <dbReference type="NCBI Taxonomy" id="2126339"/>
    <lineage>
        <taxon>Bacteria</taxon>
        <taxon>Pseudomonadati</taxon>
        <taxon>Pseudomonadota</taxon>
        <taxon>Gammaproteobacteria</taxon>
        <taxon>Candidatus Kentrum</taxon>
    </lineage>
</organism>
<name>A0A450Z3X7_9GAMM</name>